<keyword evidence="1" id="KW-0812">Transmembrane</keyword>
<feature type="transmembrane region" description="Helical" evidence="1">
    <location>
        <begin position="20"/>
        <end position="38"/>
    </location>
</feature>
<proteinExistence type="predicted"/>
<sequence>MLPVAVLHARQGRVAAHRWAMPGLFLGALVITGAFTLLPQRLMGRIVWS</sequence>
<comment type="caution">
    <text evidence="2">The sequence shown here is derived from an EMBL/GenBank/DDBJ whole genome shotgun (WGS) entry which is preliminary data.</text>
</comment>
<gene>
    <name evidence="2" type="ORF">Q7A36_20365</name>
</gene>
<reference evidence="2 3" key="1">
    <citation type="submission" date="2023-08" db="EMBL/GenBank/DDBJ databases">
        <title>The draft genome sequence of Paracraurococcus sp. LOR1-02.</title>
        <authorList>
            <person name="Kingkaew E."/>
            <person name="Tanasupawat S."/>
        </authorList>
    </citation>
    <scope>NUCLEOTIDE SEQUENCE [LARGE SCALE GENOMIC DNA]</scope>
    <source>
        <strain evidence="2 3">LOR1-02</strain>
    </source>
</reference>
<organism evidence="2 3">
    <name type="scientific">Paracraurococcus lichenis</name>
    <dbReference type="NCBI Taxonomy" id="3064888"/>
    <lineage>
        <taxon>Bacteria</taxon>
        <taxon>Pseudomonadati</taxon>
        <taxon>Pseudomonadota</taxon>
        <taxon>Alphaproteobacteria</taxon>
        <taxon>Acetobacterales</taxon>
        <taxon>Roseomonadaceae</taxon>
        <taxon>Paracraurococcus</taxon>
    </lineage>
</organism>
<dbReference type="EMBL" id="JAUTWS010000020">
    <property type="protein sequence ID" value="MDO9710716.1"/>
    <property type="molecule type" value="Genomic_DNA"/>
</dbReference>
<keyword evidence="1" id="KW-0472">Membrane</keyword>
<keyword evidence="1" id="KW-1133">Transmembrane helix</keyword>
<keyword evidence="3" id="KW-1185">Reference proteome</keyword>
<name>A0ABT9E3I1_9PROT</name>
<protein>
    <submittedName>
        <fullName evidence="2">Uncharacterized protein</fullName>
    </submittedName>
</protein>
<dbReference type="Proteomes" id="UP001243009">
    <property type="component" value="Unassembled WGS sequence"/>
</dbReference>
<evidence type="ECO:0000313" key="3">
    <source>
        <dbReference type="Proteomes" id="UP001243009"/>
    </source>
</evidence>
<evidence type="ECO:0000313" key="2">
    <source>
        <dbReference type="EMBL" id="MDO9710716.1"/>
    </source>
</evidence>
<evidence type="ECO:0000256" key="1">
    <source>
        <dbReference type="SAM" id="Phobius"/>
    </source>
</evidence>
<dbReference type="RefSeq" id="WP_305105576.1">
    <property type="nucleotide sequence ID" value="NZ_JAUTWS010000020.1"/>
</dbReference>
<accession>A0ABT9E3I1</accession>